<dbReference type="EMBL" id="FOWW01000015">
    <property type="protein sequence ID" value="SFQ72999.1"/>
    <property type="molecule type" value="Genomic_DNA"/>
</dbReference>
<organism evidence="3 4">
    <name type="scientific">Amycolatopsis arida</name>
    <dbReference type="NCBI Taxonomy" id="587909"/>
    <lineage>
        <taxon>Bacteria</taxon>
        <taxon>Bacillati</taxon>
        <taxon>Actinomycetota</taxon>
        <taxon>Actinomycetes</taxon>
        <taxon>Pseudonocardiales</taxon>
        <taxon>Pseudonocardiaceae</taxon>
        <taxon>Amycolatopsis</taxon>
    </lineage>
</organism>
<dbReference type="AlphaFoldDB" id="A0A1I6AWJ5"/>
<keyword evidence="4" id="KW-1185">Reference proteome</keyword>
<dbReference type="InterPro" id="IPR024344">
    <property type="entry name" value="MDMPI_metal-binding"/>
</dbReference>
<dbReference type="Gene3D" id="1.20.120.450">
    <property type="entry name" value="dinb family like domain"/>
    <property type="match status" value="1"/>
</dbReference>
<dbReference type="GO" id="GO:0046872">
    <property type="term" value="F:metal ion binding"/>
    <property type="evidence" value="ECO:0007669"/>
    <property type="project" value="InterPro"/>
</dbReference>
<protein>
    <submittedName>
        <fullName evidence="3">TIGR03086 family protein</fullName>
    </submittedName>
</protein>
<reference evidence="4" key="1">
    <citation type="submission" date="2016-10" db="EMBL/GenBank/DDBJ databases">
        <authorList>
            <person name="Varghese N."/>
            <person name="Submissions S."/>
        </authorList>
    </citation>
    <scope>NUCLEOTIDE SEQUENCE [LARGE SCALE GENOMIC DNA]</scope>
    <source>
        <strain evidence="4">CGMCC 4.5579</strain>
    </source>
</reference>
<sequence>MSDAIHPTPIDDLTAVLAVVGDLVATVRHDQWSTSTPCPEWDVRDLVNHMVIGNRLFAAILRGEAAVAPGVLDPATRDALGDDPVTAYQGAAEDLLAAFRQPGVLDEVFQVPAGAVPGVIAAHLRAVEELVHGWDLVRATGQRLRVSDHVVERQLEFTRGTLADIPPDRAPFAPPQPVPGDASPLDRLAALLGRPVTAVDRRPRPFTGGSPATGG</sequence>
<feature type="compositionally biased region" description="Pro residues" evidence="1">
    <location>
        <begin position="168"/>
        <end position="178"/>
    </location>
</feature>
<dbReference type="RefSeq" id="WP_243859900.1">
    <property type="nucleotide sequence ID" value="NZ_FOWW01000015.1"/>
</dbReference>
<dbReference type="SUPFAM" id="SSF109854">
    <property type="entry name" value="DinB/YfiT-like putative metalloenzymes"/>
    <property type="match status" value="1"/>
</dbReference>
<evidence type="ECO:0000313" key="4">
    <source>
        <dbReference type="Proteomes" id="UP000198727"/>
    </source>
</evidence>
<dbReference type="Proteomes" id="UP000198727">
    <property type="component" value="Unassembled WGS sequence"/>
</dbReference>
<evidence type="ECO:0000259" key="2">
    <source>
        <dbReference type="Pfam" id="PF11716"/>
    </source>
</evidence>
<dbReference type="STRING" id="587909.SAMN05421810_11530"/>
<dbReference type="InterPro" id="IPR017520">
    <property type="entry name" value="CHP03086"/>
</dbReference>
<name>A0A1I6AWJ5_9PSEU</name>
<dbReference type="Pfam" id="PF11716">
    <property type="entry name" value="MDMPI_N"/>
    <property type="match status" value="1"/>
</dbReference>
<dbReference type="InterPro" id="IPR034660">
    <property type="entry name" value="DinB/YfiT-like"/>
</dbReference>
<dbReference type="NCBIfam" id="TIGR03086">
    <property type="entry name" value="TIGR03086 family metal-binding protein"/>
    <property type="match status" value="1"/>
</dbReference>
<feature type="domain" description="Mycothiol-dependent maleylpyruvate isomerase metal-binding" evidence="2">
    <location>
        <begin position="16"/>
        <end position="136"/>
    </location>
</feature>
<feature type="region of interest" description="Disordered" evidence="1">
    <location>
        <begin position="166"/>
        <end position="185"/>
    </location>
</feature>
<accession>A0A1I6AWJ5</accession>
<gene>
    <name evidence="3" type="ORF">SAMN05421810_11530</name>
</gene>
<evidence type="ECO:0000313" key="3">
    <source>
        <dbReference type="EMBL" id="SFQ72999.1"/>
    </source>
</evidence>
<dbReference type="NCBIfam" id="TIGR03083">
    <property type="entry name" value="maleylpyruvate isomerase family mycothiol-dependent enzyme"/>
    <property type="match status" value="1"/>
</dbReference>
<proteinExistence type="predicted"/>
<evidence type="ECO:0000256" key="1">
    <source>
        <dbReference type="SAM" id="MobiDB-lite"/>
    </source>
</evidence>
<dbReference type="InterPro" id="IPR017517">
    <property type="entry name" value="Maleyloyr_isom"/>
</dbReference>